<dbReference type="Pfam" id="PF04428">
    <property type="entry name" value="Choline_kin_N"/>
    <property type="match status" value="1"/>
</dbReference>
<proteinExistence type="inferred from homology"/>
<dbReference type="KEGG" id="bcom:BAUCODRAFT_38468"/>
<evidence type="ECO:0000313" key="4">
    <source>
        <dbReference type="EMBL" id="EMC92414.1"/>
    </source>
</evidence>
<dbReference type="GO" id="GO:0005737">
    <property type="term" value="C:cytoplasm"/>
    <property type="evidence" value="ECO:0007669"/>
    <property type="project" value="TreeGrafter"/>
</dbReference>
<dbReference type="HOGENOM" id="CLU_012712_4_0_1"/>
<evidence type="ECO:0000256" key="1">
    <source>
        <dbReference type="ARBA" id="ARBA00038211"/>
    </source>
</evidence>
<accession>M2N0F1</accession>
<dbReference type="PANTHER" id="PTHR22603:SF93">
    <property type="entry name" value="RE24176P"/>
    <property type="match status" value="1"/>
</dbReference>
<dbReference type="OrthoDB" id="10267235at2759"/>
<evidence type="ECO:0000259" key="3">
    <source>
        <dbReference type="Pfam" id="PF04428"/>
    </source>
</evidence>
<dbReference type="InterPro" id="IPR007521">
    <property type="entry name" value="Choline_kin_N"/>
</dbReference>
<dbReference type="PANTHER" id="PTHR22603">
    <property type="entry name" value="CHOLINE/ETHANOALAMINE KINASE"/>
    <property type="match status" value="1"/>
</dbReference>
<dbReference type="RefSeq" id="XP_007680405.1">
    <property type="nucleotide sequence ID" value="XM_007682215.1"/>
</dbReference>
<dbReference type="eggNOG" id="KOG2686">
    <property type="taxonomic scope" value="Eukaryota"/>
</dbReference>
<reference evidence="4 5" key="1">
    <citation type="journal article" date="2012" name="PLoS Pathog.">
        <title>Diverse lifestyles and strategies of plant pathogenesis encoded in the genomes of eighteen Dothideomycetes fungi.</title>
        <authorList>
            <person name="Ohm R.A."/>
            <person name="Feau N."/>
            <person name="Henrissat B."/>
            <person name="Schoch C.L."/>
            <person name="Horwitz B.A."/>
            <person name="Barry K.W."/>
            <person name="Condon B.J."/>
            <person name="Copeland A.C."/>
            <person name="Dhillon B."/>
            <person name="Glaser F."/>
            <person name="Hesse C.N."/>
            <person name="Kosti I."/>
            <person name="LaButti K."/>
            <person name="Lindquist E.A."/>
            <person name="Lucas S."/>
            <person name="Salamov A.A."/>
            <person name="Bradshaw R.E."/>
            <person name="Ciuffetti L."/>
            <person name="Hamelin R.C."/>
            <person name="Kema G.H.J."/>
            <person name="Lawrence C."/>
            <person name="Scott J.A."/>
            <person name="Spatafora J.W."/>
            <person name="Turgeon B.G."/>
            <person name="de Wit P.J.G.M."/>
            <person name="Zhong S."/>
            <person name="Goodwin S.B."/>
            <person name="Grigoriev I.V."/>
        </authorList>
    </citation>
    <scope>NUCLEOTIDE SEQUENCE [LARGE SCALE GENOMIC DNA]</scope>
    <source>
        <strain evidence="4 5">UAMH 10762</strain>
    </source>
</reference>
<evidence type="ECO:0000313" key="5">
    <source>
        <dbReference type="Proteomes" id="UP000011761"/>
    </source>
</evidence>
<dbReference type="EMBL" id="KB445562">
    <property type="protein sequence ID" value="EMC92414.1"/>
    <property type="molecule type" value="Genomic_DNA"/>
</dbReference>
<feature type="region of interest" description="Disordered" evidence="2">
    <location>
        <begin position="1"/>
        <end position="20"/>
    </location>
</feature>
<dbReference type="Proteomes" id="UP000011761">
    <property type="component" value="Unassembled WGS sequence"/>
</dbReference>
<dbReference type="GO" id="GO:0006646">
    <property type="term" value="P:phosphatidylethanolamine biosynthetic process"/>
    <property type="evidence" value="ECO:0007669"/>
    <property type="project" value="TreeGrafter"/>
</dbReference>
<keyword evidence="5" id="KW-1185">Reference proteome</keyword>
<dbReference type="GO" id="GO:0004305">
    <property type="term" value="F:ethanolamine kinase activity"/>
    <property type="evidence" value="ECO:0007669"/>
    <property type="project" value="TreeGrafter"/>
</dbReference>
<feature type="compositionally biased region" description="Basic and acidic residues" evidence="2">
    <location>
        <begin position="700"/>
        <end position="717"/>
    </location>
</feature>
<dbReference type="OMA" id="CEQVINW"/>
<sequence length="785" mass="89270">MPHAEATSPRPILKSQESHERIAPSSYLGLDYTVSPRQTPRSVSIAQNAEIISPLILGRQKTFDEFPLDDDRTVRRPSVRSPRLHRLSGRASNASPALKPFSPELGSIKQEQDTRAPYSTAQVDRLVEQVSAWITIERAKRAKLDAVTAAPDGDTGSSGGHLHRPDFDLDQLEQILKLNLSLPYLPKSDSFSRLQRRSSLKRLQRKSSSASASSGDDYFGGESLVPACDALLDNSRTLAYGDGASDDSDDSSSNELTRVTSYRDQAAWTHFKYEIVRLAHTLHLKRWRSVPLDLSGAVNVQRLSGALTNAVYVVTPPSNLPSLHDHETNGTRHRRHRHLPPKLLMRIYGPNVEHLIDRDAELAMLRRLARKHIGPRLLGTFANGRFEEYFHAVPLTPKDLRNAETSRQIAKRMRELHDGIELSDHERDQGPFVWRNWDRWMPRVERIVSWLDTQIKTLEPGVKPKGTQAWKKRGFVCGLPWERFREVVARYRKWLYEEYGGEQAVNEKLVFAHNDTQGGNILRLVPPGDSPLLLPANTHKQLVVIDFEYANANPPGMEFANHFTEWCYDYHHKRRPYAIHTNRYPTPEEQDRFVRAYVRHKREYHVLTPSTSPETPFKLPRRGTSSSLTELTLDARTPYQGSVITPQPADDLADKEAEDVEVKRLMHETRLWRLANTAQWVAWGVVQAVVPGLASGSSRSESEAEASEHGDEVKHDSGVIAGKETATVQQHDMRPPEEEETPEFDYLGYAHHRAMFFWGDALQLGLIKEEELPEEVRRKVKTVPY</sequence>
<dbReference type="InterPro" id="IPR011009">
    <property type="entry name" value="Kinase-like_dom_sf"/>
</dbReference>
<evidence type="ECO:0000256" key="2">
    <source>
        <dbReference type="SAM" id="MobiDB-lite"/>
    </source>
</evidence>
<dbReference type="GeneID" id="19113539"/>
<dbReference type="SUPFAM" id="SSF56112">
    <property type="entry name" value="Protein kinase-like (PK-like)"/>
    <property type="match status" value="1"/>
</dbReference>
<feature type="domain" description="Choline kinase N-terminal" evidence="3">
    <location>
        <begin position="217"/>
        <end position="295"/>
    </location>
</feature>
<comment type="similarity">
    <text evidence="1">Belongs to the choline/ethanolamine kinase family.</text>
</comment>
<dbReference type="GO" id="GO:0004103">
    <property type="term" value="F:choline kinase activity"/>
    <property type="evidence" value="ECO:0007669"/>
    <property type="project" value="TreeGrafter"/>
</dbReference>
<dbReference type="Pfam" id="PF01633">
    <property type="entry name" value="Choline_kinase"/>
    <property type="match status" value="1"/>
</dbReference>
<name>M2N0F1_BAUPA</name>
<gene>
    <name evidence="4" type="ORF">BAUCODRAFT_38468</name>
</gene>
<dbReference type="Gene3D" id="3.90.1200.10">
    <property type="match status" value="1"/>
</dbReference>
<organism evidence="4 5">
    <name type="scientific">Baudoinia panamericana (strain UAMH 10762)</name>
    <name type="common">Angels' share fungus</name>
    <name type="synonym">Baudoinia compniacensis (strain UAMH 10762)</name>
    <dbReference type="NCBI Taxonomy" id="717646"/>
    <lineage>
        <taxon>Eukaryota</taxon>
        <taxon>Fungi</taxon>
        <taxon>Dikarya</taxon>
        <taxon>Ascomycota</taxon>
        <taxon>Pezizomycotina</taxon>
        <taxon>Dothideomycetes</taxon>
        <taxon>Dothideomycetidae</taxon>
        <taxon>Mycosphaerellales</taxon>
        <taxon>Teratosphaeriaceae</taxon>
        <taxon>Baudoinia</taxon>
    </lineage>
</organism>
<protein>
    <recommendedName>
        <fullName evidence="3">Choline kinase N-terminal domain-containing protein</fullName>
    </recommendedName>
</protein>
<dbReference type="AlphaFoldDB" id="M2N0F1"/>
<feature type="region of interest" description="Disordered" evidence="2">
    <location>
        <begin position="695"/>
        <end position="720"/>
    </location>
</feature>
<dbReference type="STRING" id="717646.M2N0F1"/>
<dbReference type="CDD" id="cd05157">
    <property type="entry name" value="ETNK_euk"/>
    <property type="match status" value="1"/>
</dbReference>